<gene>
    <name evidence="1" type="ORF">EVOR1521_LOCUS24781</name>
</gene>
<protein>
    <submittedName>
        <fullName evidence="1">Uncharacterized protein</fullName>
    </submittedName>
</protein>
<name>A0AA36J9Q4_9DINO</name>
<keyword evidence="2" id="KW-1185">Reference proteome</keyword>
<reference evidence="1" key="1">
    <citation type="submission" date="2023-08" db="EMBL/GenBank/DDBJ databases">
        <authorList>
            <person name="Chen Y."/>
            <person name="Shah S."/>
            <person name="Dougan E. K."/>
            <person name="Thang M."/>
            <person name="Chan C."/>
        </authorList>
    </citation>
    <scope>NUCLEOTIDE SEQUENCE</scope>
</reference>
<dbReference type="AlphaFoldDB" id="A0AA36J9Q4"/>
<evidence type="ECO:0000313" key="1">
    <source>
        <dbReference type="EMBL" id="CAJ1401684.1"/>
    </source>
</evidence>
<sequence length="176" mass="19622">MDLPGERARTFWRSWSRSSSSPRDVVAACAGARSSCGARRSGSSRQQHKFSVLVAPLAPDLPFSGHGACQGHIVWVYYEPFNEKCLAMALRTIGVNLEDGLLDFTGLERVGLGLFLWDSRSHGLEEDGAKRYRFRGADIGLGRAGWSKKDVQSLRPRHLREKLRRTSLAQSRPLEP</sequence>
<proteinExistence type="predicted"/>
<dbReference type="EMBL" id="CAUJNA010003427">
    <property type="protein sequence ID" value="CAJ1401684.1"/>
    <property type="molecule type" value="Genomic_DNA"/>
</dbReference>
<evidence type="ECO:0000313" key="2">
    <source>
        <dbReference type="Proteomes" id="UP001178507"/>
    </source>
</evidence>
<dbReference type="Proteomes" id="UP001178507">
    <property type="component" value="Unassembled WGS sequence"/>
</dbReference>
<accession>A0AA36J9Q4</accession>
<comment type="caution">
    <text evidence="1">The sequence shown here is derived from an EMBL/GenBank/DDBJ whole genome shotgun (WGS) entry which is preliminary data.</text>
</comment>
<organism evidence="1 2">
    <name type="scientific">Effrenium voratum</name>
    <dbReference type="NCBI Taxonomy" id="2562239"/>
    <lineage>
        <taxon>Eukaryota</taxon>
        <taxon>Sar</taxon>
        <taxon>Alveolata</taxon>
        <taxon>Dinophyceae</taxon>
        <taxon>Suessiales</taxon>
        <taxon>Symbiodiniaceae</taxon>
        <taxon>Effrenium</taxon>
    </lineage>
</organism>